<dbReference type="Gene3D" id="3.40.630.30">
    <property type="match status" value="1"/>
</dbReference>
<dbReference type="PANTHER" id="PTHR43877">
    <property type="entry name" value="AMINOALKYLPHOSPHONATE N-ACETYLTRANSFERASE-RELATED-RELATED"/>
    <property type="match status" value="1"/>
</dbReference>
<dbReference type="Proteomes" id="UP000219688">
    <property type="component" value="Unassembled WGS sequence"/>
</dbReference>
<accession>A0A285VR89</accession>
<protein>
    <submittedName>
        <fullName evidence="4">Acetyltransferase (GNAT) family protein</fullName>
    </submittedName>
</protein>
<dbReference type="GO" id="GO:0016747">
    <property type="term" value="F:acyltransferase activity, transferring groups other than amino-acyl groups"/>
    <property type="evidence" value="ECO:0007669"/>
    <property type="project" value="InterPro"/>
</dbReference>
<dbReference type="InterPro" id="IPR016181">
    <property type="entry name" value="Acyl_CoA_acyltransferase"/>
</dbReference>
<sequence length="285" mass="31869">MAPDPISRDTARRSTWDERCTAWHLLDRPDLGVDEQCLPPGSSSRAHTHDRSRQFFFVLSGEATVVLGRQTMTVPAGTGIEVPPRVSHELRNEGDTDLEMLVVSAPKVAGKPYAHRTRPLARSRGGLVVGSYLRATRRGDLRTVVDIEEALDTRQWIGQGGLEWHAAVLEDPRMEHWVLVDRLDRVLAFGIMASSDQPGVVELRRTVVAPEGRGQGLGRLLLRQLLEQARARPQVTTVWLDVGDDNTRARSLYRSFGFVEKEPPPWATLLDNGLYMEWNATSHEG</sequence>
<keyword evidence="1 4" id="KW-0808">Transferase</keyword>
<keyword evidence="2" id="KW-0012">Acyltransferase</keyword>
<reference evidence="5" key="1">
    <citation type="submission" date="2017-08" db="EMBL/GenBank/DDBJ databases">
        <authorList>
            <person name="Varghese N."/>
            <person name="Submissions S."/>
        </authorList>
    </citation>
    <scope>NUCLEOTIDE SEQUENCE [LARGE SCALE GENOMIC DNA]</scope>
    <source>
        <strain evidence="5">USBA17B2</strain>
    </source>
</reference>
<dbReference type="InterPro" id="IPR050832">
    <property type="entry name" value="Bact_Acetyltransf"/>
</dbReference>
<feature type="domain" description="N-acetyltransferase" evidence="3">
    <location>
        <begin position="131"/>
        <end position="281"/>
    </location>
</feature>
<dbReference type="InterPro" id="IPR000182">
    <property type="entry name" value="GNAT_dom"/>
</dbReference>
<dbReference type="InterPro" id="IPR013096">
    <property type="entry name" value="Cupin_2"/>
</dbReference>
<evidence type="ECO:0000313" key="5">
    <source>
        <dbReference type="Proteomes" id="UP000219688"/>
    </source>
</evidence>
<evidence type="ECO:0000256" key="2">
    <source>
        <dbReference type="ARBA" id="ARBA00023315"/>
    </source>
</evidence>
<dbReference type="InterPro" id="IPR011051">
    <property type="entry name" value="RmlC_Cupin_sf"/>
</dbReference>
<dbReference type="SUPFAM" id="SSF55729">
    <property type="entry name" value="Acyl-CoA N-acyltransferases (Nat)"/>
    <property type="match status" value="1"/>
</dbReference>
<proteinExistence type="predicted"/>
<dbReference type="Pfam" id="PF00583">
    <property type="entry name" value="Acetyltransf_1"/>
    <property type="match status" value="1"/>
</dbReference>
<dbReference type="Pfam" id="PF07883">
    <property type="entry name" value="Cupin_2"/>
    <property type="match status" value="1"/>
</dbReference>
<evidence type="ECO:0000259" key="3">
    <source>
        <dbReference type="PROSITE" id="PS51186"/>
    </source>
</evidence>
<dbReference type="EMBL" id="OBQK01000004">
    <property type="protein sequence ID" value="SOC55121.1"/>
    <property type="molecule type" value="Genomic_DNA"/>
</dbReference>
<dbReference type="RefSeq" id="WP_097187811.1">
    <property type="nucleotide sequence ID" value="NZ_OBQK01000004.1"/>
</dbReference>
<dbReference type="PROSITE" id="PS51186">
    <property type="entry name" value="GNAT"/>
    <property type="match status" value="1"/>
</dbReference>
<dbReference type="InterPro" id="IPR014710">
    <property type="entry name" value="RmlC-like_jellyroll"/>
</dbReference>
<dbReference type="AlphaFoldDB" id="A0A285VR89"/>
<dbReference type="SUPFAM" id="SSF51182">
    <property type="entry name" value="RmlC-like cupins"/>
    <property type="match status" value="1"/>
</dbReference>
<evidence type="ECO:0000313" key="4">
    <source>
        <dbReference type="EMBL" id="SOC55121.1"/>
    </source>
</evidence>
<dbReference type="Gene3D" id="2.60.120.10">
    <property type="entry name" value="Jelly Rolls"/>
    <property type="match status" value="1"/>
</dbReference>
<gene>
    <name evidence="4" type="ORF">SAMN05421879_104178</name>
</gene>
<name>A0A285VR89_9MICO</name>
<organism evidence="4 5">
    <name type="scientific">Ornithinimicrobium cerasi</name>
    <dbReference type="NCBI Taxonomy" id="2248773"/>
    <lineage>
        <taxon>Bacteria</taxon>
        <taxon>Bacillati</taxon>
        <taxon>Actinomycetota</taxon>
        <taxon>Actinomycetes</taxon>
        <taxon>Micrococcales</taxon>
        <taxon>Ornithinimicrobiaceae</taxon>
        <taxon>Ornithinimicrobium</taxon>
    </lineage>
</organism>
<evidence type="ECO:0000256" key="1">
    <source>
        <dbReference type="ARBA" id="ARBA00022679"/>
    </source>
</evidence>
<keyword evidence="5" id="KW-1185">Reference proteome</keyword>